<dbReference type="Pfam" id="PF07716">
    <property type="entry name" value="bZIP_2"/>
    <property type="match status" value="1"/>
</dbReference>
<evidence type="ECO:0000313" key="4">
    <source>
        <dbReference type="EMBL" id="ORZ31916.1"/>
    </source>
</evidence>
<dbReference type="SUPFAM" id="SSF57959">
    <property type="entry name" value="Leucine zipper domain"/>
    <property type="match status" value="1"/>
</dbReference>
<reference evidence="4 5" key="1">
    <citation type="submission" date="2016-07" db="EMBL/GenBank/DDBJ databases">
        <title>Pervasive Adenine N6-methylation of Active Genes in Fungi.</title>
        <authorList>
            <consortium name="DOE Joint Genome Institute"/>
            <person name="Mondo S.J."/>
            <person name="Dannebaum R.O."/>
            <person name="Kuo R.C."/>
            <person name="Labutti K."/>
            <person name="Haridas S."/>
            <person name="Kuo A."/>
            <person name="Salamov A."/>
            <person name="Ahrendt S.R."/>
            <person name="Lipzen A."/>
            <person name="Sullivan W."/>
            <person name="Andreopoulos W.B."/>
            <person name="Clum A."/>
            <person name="Lindquist E."/>
            <person name="Daum C."/>
            <person name="Ramamoorthy G.K."/>
            <person name="Gryganskyi A."/>
            <person name="Culley D."/>
            <person name="Magnuson J.K."/>
            <person name="James T.Y."/>
            <person name="O'Malley M.A."/>
            <person name="Stajich J.E."/>
            <person name="Spatafora J.W."/>
            <person name="Visel A."/>
            <person name="Grigoriev I.V."/>
        </authorList>
    </citation>
    <scope>NUCLEOTIDE SEQUENCE [LARGE SCALE GENOMIC DNA]</scope>
    <source>
        <strain evidence="4 5">PL171</strain>
    </source>
</reference>
<sequence>MNPARLTQIESPESGGASSSARFAYGPSHHAKHPQLHVPNVDGRLSLPANFSCAPPVVASQPESSHYEHVSPPTASVFQHQQPSPVFFSVDHIAIPSATNSIHSAPAIAIPASDSTASLPMDPRAFAALAFPPLIPSTPSSMLVPETNLQDQAVSVLLSPVSGSSSYMPSPAAISAAFPNHGSPSNKPSPPPRSRSASRSSMQYIPILPCSLSPTSSPKELSSNPVRRRHSTTSSSASTSNKPSLADDPIKQARAAAKRQRNTDAARRSRLRRNKRLDELEVRVHELEGRNRELRLRAAVAQADREACQAKEREMKARVAFLEEKMLQVYQSKAAAVQE</sequence>
<evidence type="ECO:0000313" key="5">
    <source>
        <dbReference type="Proteomes" id="UP000193411"/>
    </source>
</evidence>
<dbReference type="Proteomes" id="UP000193411">
    <property type="component" value="Unassembled WGS sequence"/>
</dbReference>
<dbReference type="InterPro" id="IPR004827">
    <property type="entry name" value="bZIP"/>
</dbReference>
<dbReference type="PROSITE" id="PS00036">
    <property type="entry name" value="BZIP_BASIC"/>
    <property type="match status" value="1"/>
</dbReference>
<feature type="coiled-coil region" evidence="1">
    <location>
        <begin position="277"/>
        <end position="325"/>
    </location>
</feature>
<dbReference type="STRING" id="765915.A0A1Y2HBE8"/>
<dbReference type="InterPro" id="IPR046347">
    <property type="entry name" value="bZIP_sf"/>
</dbReference>
<protein>
    <recommendedName>
        <fullName evidence="3">BZIP domain-containing protein</fullName>
    </recommendedName>
</protein>
<dbReference type="PROSITE" id="PS50217">
    <property type="entry name" value="BZIP"/>
    <property type="match status" value="1"/>
</dbReference>
<gene>
    <name evidence="4" type="ORF">BCR44DRAFT_1441331</name>
</gene>
<feature type="region of interest" description="Disordered" evidence="2">
    <location>
        <begin position="1"/>
        <end position="38"/>
    </location>
</feature>
<comment type="caution">
    <text evidence="4">The sequence shown here is derived from an EMBL/GenBank/DDBJ whole genome shotgun (WGS) entry which is preliminary data.</text>
</comment>
<organism evidence="4 5">
    <name type="scientific">Catenaria anguillulae PL171</name>
    <dbReference type="NCBI Taxonomy" id="765915"/>
    <lineage>
        <taxon>Eukaryota</taxon>
        <taxon>Fungi</taxon>
        <taxon>Fungi incertae sedis</taxon>
        <taxon>Blastocladiomycota</taxon>
        <taxon>Blastocladiomycetes</taxon>
        <taxon>Blastocladiales</taxon>
        <taxon>Catenariaceae</taxon>
        <taxon>Catenaria</taxon>
    </lineage>
</organism>
<dbReference type="Gene3D" id="3.30.160.60">
    <property type="entry name" value="Classic Zinc Finger"/>
    <property type="match status" value="1"/>
</dbReference>
<evidence type="ECO:0000256" key="1">
    <source>
        <dbReference type="SAM" id="Coils"/>
    </source>
</evidence>
<feature type="region of interest" description="Disordered" evidence="2">
    <location>
        <begin position="178"/>
        <end position="249"/>
    </location>
</feature>
<dbReference type="CDD" id="cd12193">
    <property type="entry name" value="bZIP_GCN4"/>
    <property type="match status" value="1"/>
</dbReference>
<dbReference type="EMBL" id="MCFL01000053">
    <property type="protein sequence ID" value="ORZ31916.1"/>
    <property type="molecule type" value="Genomic_DNA"/>
</dbReference>
<evidence type="ECO:0000256" key="2">
    <source>
        <dbReference type="SAM" id="MobiDB-lite"/>
    </source>
</evidence>
<dbReference type="SMART" id="SM00338">
    <property type="entry name" value="BRLZ"/>
    <property type="match status" value="1"/>
</dbReference>
<evidence type="ECO:0000259" key="3">
    <source>
        <dbReference type="PROSITE" id="PS50217"/>
    </source>
</evidence>
<accession>A0A1Y2HBE8</accession>
<feature type="compositionally biased region" description="Polar residues" evidence="2">
    <location>
        <begin position="212"/>
        <end position="225"/>
    </location>
</feature>
<proteinExistence type="predicted"/>
<feature type="compositionally biased region" description="Low complexity" evidence="2">
    <location>
        <begin position="10"/>
        <end position="21"/>
    </location>
</feature>
<name>A0A1Y2HBE8_9FUNG</name>
<keyword evidence="1" id="KW-0175">Coiled coil</keyword>
<dbReference type="AlphaFoldDB" id="A0A1Y2HBE8"/>
<feature type="domain" description="BZIP" evidence="3">
    <location>
        <begin position="252"/>
        <end position="295"/>
    </location>
</feature>
<keyword evidence="5" id="KW-1185">Reference proteome</keyword>
<dbReference type="GO" id="GO:0003700">
    <property type="term" value="F:DNA-binding transcription factor activity"/>
    <property type="evidence" value="ECO:0007669"/>
    <property type="project" value="InterPro"/>
</dbReference>